<keyword evidence="2" id="KW-1185">Reference proteome</keyword>
<protein>
    <submittedName>
        <fullName evidence="1">5053_t:CDS:1</fullName>
    </submittedName>
</protein>
<evidence type="ECO:0000313" key="2">
    <source>
        <dbReference type="Proteomes" id="UP000789860"/>
    </source>
</evidence>
<sequence length="55" mass="6163">QAASFPVFKSGDDPILVPPGNKPDYKKARNWNDEHKEHKSAGEPLININNPTCYL</sequence>
<evidence type="ECO:0000313" key="1">
    <source>
        <dbReference type="EMBL" id="CAG8578746.1"/>
    </source>
</evidence>
<proteinExistence type="predicted"/>
<dbReference type="EMBL" id="CAJVPM010011121">
    <property type="protein sequence ID" value="CAG8578746.1"/>
    <property type="molecule type" value="Genomic_DNA"/>
</dbReference>
<feature type="non-terminal residue" evidence="1">
    <location>
        <position position="1"/>
    </location>
</feature>
<accession>A0ACA9MCM1</accession>
<organism evidence="1 2">
    <name type="scientific">Scutellospora calospora</name>
    <dbReference type="NCBI Taxonomy" id="85575"/>
    <lineage>
        <taxon>Eukaryota</taxon>
        <taxon>Fungi</taxon>
        <taxon>Fungi incertae sedis</taxon>
        <taxon>Mucoromycota</taxon>
        <taxon>Glomeromycotina</taxon>
        <taxon>Glomeromycetes</taxon>
        <taxon>Diversisporales</taxon>
        <taxon>Gigasporaceae</taxon>
        <taxon>Scutellospora</taxon>
    </lineage>
</organism>
<gene>
    <name evidence="1" type="ORF">SCALOS_LOCUS6121</name>
</gene>
<reference evidence="1" key="1">
    <citation type="submission" date="2021-06" db="EMBL/GenBank/DDBJ databases">
        <authorList>
            <person name="Kallberg Y."/>
            <person name="Tangrot J."/>
            <person name="Rosling A."/>
        </authorList>
    </citation>
    <scope>NUCLEOTIDE SEQUENCE</scope>
    <source>
        <strain evidence="1">AU212A</strain>
    </source>
</reference>
<name>A0ACA9MCM1_9GLOM</name>
<comment type="caution">
    <text evidence="1">The sequence shown here is derived from an EMBL/GenBank/DDBJ whole genome shotgun (WGS) entry which is preliminary data.</text>
</comment>
<dbReference type="Proteomes" id="UP000789860">
    <property type="component" value="Unassembled WGS sequence"/>
</dbReference>
<feature type="non-terminal residue" evidence="1">
    <location>
        <position position="55"/>
    </location>
</feature>